<evidence type="ECO:0000313" key="12">
    <source>
        <dbReference type="EMBL" id="KAF4690754.1"/>
    </source>
</evidence>
<dbReference type="InterPro" id="IPR054708">
    <property type="entry name" value="MTPAP-like_central"/>
</dbReference>
<dbReference type="Gene3D" id="1.10.1410.10">
    <property type="match status" value="1"/>
</dbReference>
<dbReference type="Pfam" id="PF03828">
    <property type="entry name" value="PAP_assoc"/>
    <property type="match status" value="1"/>
</dbReference>
<feature type="domain" description="Poly(A) RNA polymerase mitochondrial-like central palm" evidence="11">
    <location>
        <begin position="122"/>
        <end position="276"/>
    </location>
</feature>
<dbReference type="InterPro" id="IPR032631">
    <property type="entry name" value="P-type_ATPase_N"/>
</dbReference>
<gene>
    <name evidence="12" type="primary">TUT3_1</name>
    <name evidence="12" type="ORF">FOZ60_016952</name>
</gene>
<dbReference type="GO" id="GO:0005737">
    <property type="term" value="C:cytoplasm"/>
    <property type="evidence" value="ECO:0007669"/>
    <property type="project" value="UniProtKB-SubCell"/>
</dbReference>
<keyword evidence="6" id="KW-0479">Metal-binding</keyword>
<dbReference type="InterPro" id="IPR043519">
    <property type="entry name" value="NT_sf"/>
</dbReference>
<feature type="region of interest" description="Disordered" evidence="8">
    <location>
        <begin position="1"/>
        <end position="27"/>
    </location>
</feature>
<dbReference type="PANTHER" id="PTHR12271:SF40">
    <property type="entry name" value="POLY(A) RNA POLYMERASE GLD2"/>
    <property type="match status" value="1"/>
</dbReference>
<dbReference type="CDD" id="cd05402">
    <property type="entry name" value="NT_PAP_TUTase"/>
    <property type="match status" value="1"/>
</dbReference>
<evidence type="ECO:0000313" key="13">
    <source>
        <dbReference type="Proteomes" id="UP000541610"/>
    </source>
</evidence>
<dbReference type="GO" id="GO:0046872">
    <property type="term" value="F:metal ion binding"/>
    <property type="evidence" value="ECO:0007669"/>
    <property type="project" value="UniProtKB-KW"/>
</dbReference>
<organism evidence="12 13">
    <name type="scientific">Perkinsus olseni</name>
    <name type="common">Perkinsus atlanticus</name>
    <dbReference type="NCBI Taxonomy" id="32597"/>
    <lineage>
        <taxon>Eukaryota</taxon>
        <taxon>Sar</taxon>
        <taxon>Alveolata</taxon>
        <taxon>Perkinsozoa</taxon>
        <taxon>Perkinsea</taxon>
        <taxon>Perkinsida</taxon>
        <taxon>Perkinsidae</taxon>
        <taxon>Perkinsus</taxon>
    </lineage>
</organism>
<feature type="domain" description="P-type ATPase N-terminal" evidence="10">
    <location>
        <begin position="837"/>
        <end position="871"/>
    </location>
</feature>
<evidence type="ECO:0000256" key="2">
    <source>
        <dbReference type="ARBA" id="ARBA00001946"/>
    </source>
</evidence>
<evidence type="ECO:0000256" key="4">
    <source>
        <dbReference type="ARBA" id="ARBA00022490"/>
    </source>
</evidence>
<proteinExistence type="predicted"/>
<dbReference type="GO" id="GO:0016779">
    <property type="term" value="F:nucleotidyltransferase activity"/>
    <property type="evidence" value="ECO:0007669"/>
    <property type="project" value="TreeGrafter"/>
</dbReference>
<dbReference type="SUPFAM" id="SSF81631">
    <property type="entry name" value="PAP/OAS1 substrate-binding domain"/>
    <property type="match status" value="1"/>
</dbReference>
<dbReference type="PANTHER" id="PTHR12271">
    <property type="entry name" value="POLY A POLYMERASE CID PAP -RELATED"/>
    <property type="match status" value="1"/>
</dbReference>
<evidence type="ECO:0000256" key="1">
    <source>
        <dbReference type="ARBA" id="ARBA00001936"/>
    </source>
</evidence>
<feature type="compositionally biased region" description="Low complexity" evidence="8">
    <location>
        <begin position="55"/>
        <end position="115"/>
    </location>
</feature>
<evidence type="ECO:0000256" key="7">
    <source>
        <dbReference type="ARBA" id="ARBA00022842"/>
    </source>
</evidence>
<dbReference type="Gene3D" id="3.30.460.10">
    <property type="entry name" value="Beta Polymerase, domain 2"/>
    <property type="match status" value="1"/>
</dbReference>
<feature type="region of interest" description="Disordered" evidence="8">
    <location>
        <begin position="790"/>
        <end position="811"/>
    </location>
</feature>
<evidence type="ECO:0000259" key="9">
    <source>
        <dbReference type="Pfam" id="PF03828"/>
    </source>
</evidence>
<comment type="caution">
    <text evidence="12">The sequence shown here is derived from an EMBL/GenBank/DDBJ whole genome shotgun (WGS) entry which is preliminary data.</text>
</comment>
<feature type="domain" description="PAP-associated" evidence="9">
    <location>
        <begin position="382"/>
        <end position="436"/>
    </location>
</feature>
<dbReference type="Pfam" id="PF22600">
    <property type="entry name" value="MTPAP-like_central"/>
    <property type="match status" value="1"/>
</dbReference>
<accession>A0A7J6P3L1</accession>
<evidence type="ECO:0000256" key="3">
    <source>
        <dbReference type="ARBA" id="ARBA00004496"/>
    </source>
</evidence>
<feature type="region of interest" description="Disordered" evidence="8">
    <location>
        <begin position="552"/>
        <end position="580"/>
    </location>
</feature>
<dbReference type="Proteomes" id="UP000541610">
    <property type="component" value="Unassembled WGS sequence"/>
</dbReference>
<keyword evidence="7" id="KW-0460">Magnesium</keyword>
<dbReference type="OrthoDB" id="415620at2759"/>
<dbReference type="SUPFAM" id="SSF81301">
    <property type="entry name" value="Nucleotidyltransferase"/>
    <property type="match status" value="1"/>
</dbReference>
<dbReference type="Pfam" id="PF16209">
    <property type="entry name" value="PhoLip_ATPase_N"/>
    <property type="match status" value="1"/>
</dbReference>
<protein>
    <submittedName>
        <fullName evidence="12">Zinc finger, CCHC domain containing</fullName>
    </submittedName>
</protein>
<comment type="cofactor">
    <cofactor evidence="2">
        <name>Mg(2+)</name>
        <dbReference type="ChEBI" id="CHEBI:18420"/>
    </cofactor>
</comment>
<dbReference type="InterPro" id="IPR002058">
    <property type="entry name" value="PAP_assoc"/>
</dbReference>
<feature type="region of interest" description="Disordered" evidence="8">
    <location>
        <begin position="44"/>
        <end position="115"/>
    </location>
</feature>
<sequence>MSATTTPAAAATSSSGEDATTPPALPRIAEISEASALAAKFVIQHQQQRQEAAKKAAAQSTTTDTTAAAAAAAEASPTETNGTSTTTAAIGSEAKDSSPVGAASPAAEVPSSATVNPAELVDSELSSFVERVALTDEDHHVHNHILGSILSVARSNLDIEATIETFGSAASGLSEKSSDIDATIICRFSALKKRFGAAGDEKSLCSAAVMGLGKAISKFEKEAPGVGLRVVQVIPSAKVPIVVLSWIGPNGNVQIVDVSINNQLPLHNTALLRNYVEMDKRVQILALCVKRWAKLCGISDAKQGNLSSYSWTLLCIYFLQVRSKGAILPSLQSMAAKRRKGEQVKHYSCPISGRVFNVDFVDRFEATTGEDAFKPADTPPSELLRDFFVFYDRDYKWGSEVVSIRTGERRSIDEYLHLPRRDTESNILIEDPLDLNRNLNCVLDYEGRIRLRRAFALFAAKVADASMEELLTQAKTLTRMRTGPTAAAMAAKHAQNATMGVGGPHRGTSRSRPHCANSAAAYGHVAGIAPTTARLHSSRVVRGIWNTCGRTLAQNTSRGDRSRGSMRPGANWRRTGAPSNLVLSPVKDGPGAATVVEGIRGVRVQQQQQAVNSGGVAYNGAGMKKAAAPYYQYGQQQQQKETAAAAAAVQSYVMPPLGYYLELQTDGEVAVKMMVMMITVIISIIGSYRQSSDEGPSLDSSPTLVLFMFGKDLWQSSPSSSVITLVQQQQQQQQPAAGALSALRSTNFKRSRAKTNICDICWGDEDECLCHKSAAERQAHVESFHAPTAVSDRTSKKTRGGVSSKGSAGVDVAEEPDDVGAIRCITHDRDSANVTWSNFIRTSKYTPLTFLPLNLWYQFHLFANIYFLAAAAPAVHTVNK</sequence>
<comment type="subcellular location">
    <subcellularLocation>
        <location evidence="3">Cytoplasm</location>
    </subcellularLocation>
</comment>
<feature type="compositionally biased region" description="Low complexity" evidence="8">
    <location>
        <begin position="1"/>
        <end position="15"/>
    </location>
</feature>
<keyword evidence="4" id="KW-0963">Cytoplasm</keyword>
<name>A0A7J6P3L1_PEROL</name>
<reference evidence="12 13" key="1">
    <citation type="submission" date="2020-04" db="EMBL/GenBank/DDBJ databases">
        <title>Perkinsus olseni comparative genomics.</title>
        <authorList>
            <person name="Bogema D.R."/>
        </authorList>
    </citation>
    <scope>NUCLEOTIDE SEQUENCE [LARGE SCALE GENOMIC DNA]</scope>
    <source>
        <strain evidence="12">00978-12</strain>
    </source>
</reference>
<dbReference type="EMBL" id="JABANP010000093">
    <property type="protein sequence ID" value="KAF4690754.1"/>
    <property type="molecule type" value="Genomic_DNA"/>
</dbReference>
<dbReference type="GO" id="GO:0031123">
    <property type="term" value="P:RNA 3'-end processing"/>
    <property type="evidence" value="ECO:0007669"/>
    <property type="project" value="TreeGrafter"/>
</dbReference>
<evidence type="ECO:0000256" key="8">
    <source>
        <dbReference type="SAM" id="MobiDB-lite"/>
    </source>
</evidence>
<evidence type="ECO:0000256" key="5">
    <source>
        <dbReference type="ARBA" id="ARBA00022679"/>
    </source>
</evidence>
<evidence type="ECO:0000256" key="6">
    <source>
        <dbReference type="ARBA" id="ARBA00022723"/>
    </source>
</evidence>
<evidence type="ECO:0000259" key="10">
    <source>
        <dbReference type="Pfam" id="PF16209"/>
    </source>
</evidence>
<dbReference type="AlphaFoldDB" id="A0A7J6P3L1"/>
<keyword evidence="5" id="KW-0808">Transferase</keyword>
<evidence type="ECO:0000259" key="11">
    <source>
        <dbReference type="Pfam" id="PF22600"/>
    </source>
</evidence>
<comment type="cofactor">
    <cofactor evidence="1">
        <name>Mn(2+)</name>
        <dbReference type="ChEBI" id="CHEBI:29035"/>
    </cofactor>
</comment>